<proteinExistence type="predicted"/>
<organism evidence="1 2">
    <name type="scientific">Pullulanibacillus camelliae</name>
    <dbReference type="NCBI Taxonomy" id="1707096"/>
    <lineage>
        <taxon>Bacteria</taxon>
        <taxon>Bacillati</taxon>
        <taxon>Bacillota</taxon>
        <taxon>Bacilli</taxon>
        <taxon>Bacillales</taxon>
        <taxon>Sporolactobacillaceae</taxon>
        <taxon>Pullulanibacillus</taxon>
    </lineage>
</organism>
<gene>
    <name evidence="1" type="ORF">GCM10011391_01230</name>
</gene>
<evidence type="ECO:0000313" key="1">
    <source>
        <dbReference type="EMBL" id="GGE26666.1"/>
    </source>
</evidence>
<accession>A0A8J2VFD0</accession>
<dbReference type="AlphaFoldDB" id="A0A8J2VFD0"/>
<evidence type="ECO:0000313" key="2">
    <source>
        <dbReference type="Proteomes" id="UP000628775"/>
    </source>
</evidence>
<dbReference type="EMBL" id="BMIR01000001">
    <property type="protein sequence ID" value="GGE26666.1"/>
    <property type="molecule type" value="Genomic_DNA"/>
</dbReference>
<reference evidence="1" key="2">
    <citation type="submission" date="2020-09" db="EMBL/GenBank/DDBJ databases">
        <authorList>
            <person name="Sun Q."/>
            <person name="Zhou Y."/>
        </authorList>
    </citation>
    <scope>NUCLEOTIDE SEQUENCE</scope>
    <source>
        <strain evidence="1">CGMCC 1.15371</strain>
    </source>
</reference>
<keyword evidence="2" id="KW-1185">Reference proteome</keyword>
<dbReference type="Pfam" id="PF02585">
    <property type="entry name" value="PIG-L"/>
    <property type="match status" value="1"/>
</dbReference>
<dbReference type="PANTHER" id="PTHR12993:SF11">
    <property type="entry name" value="N-ACETYLGLUCOSAMINYL-PHOSPHATIDYLINOSITOL DE-N-ACETYLASE"/>
    <property type="match status" value="1"/>
</dbReference>
<name>A0A8J2VFD0_9BACL</name>
<comment type="caution">
    <text evidence="1">The sequence shown here is derived from an EMBL/GenBank/DDBJ whole genome shotgun (WGS) entry which is preliminary data.</text>
</comment>
<dbReference type="RefSeq" id="WP_188687826.1">
    <property type="nucleotide sequence ID" value="NZ_BMIR01000001.1"/>
</dbReference>
<reference evidence="1" key="1">
    <citation type="journal article" date="2014" name="Int. J. Syst. Evol. Microbiol.">
        <title>Complete genome sequence of Corynebacterium casei LMG S-19264T (=DSM 44701T), isolated from a smear-ripened cheese.</title>
        <authorList>
            <consortium name="US DOE Joint Genome Institute (JGI-PGF)"/>
            <person name="Walter F."/>
            <person name="Albersmeier A."/>
            <person name="Kalinowski J."/>
            <person name="Ruckert C."/>
        </authorList>
    </citation>
    <scope>NUCLEOTIDE SEQUENCE</scope>
    <source>
        <strain evidence="1">CGMCC 1.15371</strain>
    </source>
</reference>
<protein>
    <submittedName>
        <fullName evidence="1">Diacetylchitobiose deacetylase</fullName>
    </submittedName>
</protein>
<dbReference type="Gene3D" id="3.40.50.10320">
    <property type="entry name" value="LmbE-like"/>
    <property type="match status" value="1"/>
</dbReference>
<dbReference type="Proteomes" id="UP000628775">
    <property type="component" value="Unassembled WGS sequence"/>
</dbReference>
<dbReference type="GO" id="GO:0016811">
    <property type="term" value="F:hydrolase activity, acting on carbon-nitrogen (but not peptide) bonds, in linear amides"/>
    <property type="evidence" value="ECO:0007669"/>
    <property type="project" value="TreeGrafter"/>
</dbReference>
<sequence>MDISEQLGVKAFDEVQSIICVQPHPDDNEVGAAGTIRQLAENGCRVCFVTVTDGRYGTRDSDVSPEVLIQKRRQEREQSGRYLGVNRQYELGFEDCGDYTERAVMQALLPILRLEKPEMVMTVDPWLPYEAHPDHYKTGRAVAAAVLASGHTFRPEAGPPHPMHQVAFYATSYPNTYNDITAYWEKKLTALLLHKSQFENEEWEGLSLYLADQAQKWYSQLQSIHNDYGAPHQGYAEAFKVLATQQLHFFPEALYS</sequence>
<dbReference type="PANTHER" id="PTHR12993">
    <property type="entry name" value="N-ACETYLGLUCOSAMINYL-PHOSPHATIDYLINOSITOL DE-N-ACETYLASE-RELATED"/>
    <property type="match status" value="1"/>
</dbReference>
<dbReference type="InterPro" id="IPR003737">
    <property type="entry name" value="GlcNAc_PI_deacetylase-related"/>
</dbReference>
<dbReference type="SUPFAM" id="SSF102588">
    <property type="entry name" value="LmbE-like"/>
    <property type="match status" value="1"/>
</dbReference>
<dbReference type="InterPro" id="IPR024078">
    <property type="entry name" value="LmbE-like_dom_sf"/>
</dbReference>